<name>A0A9P4XSP0_CRYP1</name>
<dbReference type="OrthoDB" id="440424at2759"/>
<feature type="transmembrane region" description="Helical" evidence="6">
    <location>
        <begin position="92"/>
        <end position="113"/>
    </location>
</feature>
<evidence type="ECO:0000313" key="8">
    <source>
        <dbReference type="Proteomes" id="UP000803844"/>
    </source>
</evidence>
<dbReference type="InterPro" id="IPR009311">
    <property type="entry name" value="IFI6/IFI27-like"/>
</dbReference>
<accession>A0A9P4XSP0</accession>
<dbReference type="Gene3D" id="6.10.110.10">
    <property type="match status" value="1"/>
</dbReference>
<evidence type="ECO:0000256" key="6">
    <source>
        <dbReference type="SAM" id="Phobius"/>
    </source>
</evidence>
<evidence type="ECO:0000256" key="3">
    <source>
        <dbReference type="ARBA" id="ARBA00022692"/>
    </source>
</evidence>
<organism evidence="7 8">
    <name type="scientific">Cryphonectria parasitica (strain ATCC 38755 / EP155)</name>
    <dbReference type="NCBI Taxonomy" id="660469"/>
    <lineage>
        <taxon>Eukaryota</taxon>
        <taxon>Fungi</taxon>
        <taxon>Dikarya</taxon>
        <taxon>Ascomycota</taxon>
        <taxon>Pezizomycotina</taxon>
        <taxon>Sordariomycetes</taxon>
        <taxon>Sordariomycetidae</taxon>
        <taxon>Diaporthales</taxon>
        <taxon>Cryphonectriaceae</taxon>
        <taxon>Cryphonectria-Endothia species complex</taxon>
        <taxon>Cryphonectria</taxon>
    </lineage>
</organism>
<keyword evidence="5 6" id="KW-0472">Membrane</keyword>
<proteinExistence type="inferred from homology"/>
<evidence type="ECO:0000256" key="1">
    <source>
        <dbReference type="ARBA" id="ARBA00004141"/>
    </source>
</evidence>
<gene>
    <name evidence="7" type="ORF">M406DRAFT_358542</name>
</gene>
<reference evidence="7" key="1">
    <citation type="journal article" date="2020" name="Phytopathology">
        <title>Genome sequence of the chestnut blight fungus Cryphonectria parasitica EP155: A fundamental resource for an archetypical invasive plant pathogen.</title>
        <authorList>
            <person name="Crouch J.A."/>
            <person name="Dawe A."/>
            <person name="Aerts A."/>
            <person name="Barry K."/>
            <person name="Churchill A.C.L."/>
            <person name="Grimwood J."/>
            <person name="Hillman B."/>
            <person name="Milgroom M.G."/>
            <person name="Pangilinan J."/>
            <person name="Smith M."/>
            <person name="Salamov A."/>
            <person name="Schmutz J."/>
            <person name="Yadav J."/>
            <person name="Grigoriev I.V."/>
            <person name="Nuss D."/>
        </authorList>
    </citation>
    <scope>NUCLEOTIDE SEQUENCE</scope>
    <source>
        <strain evidence="7">EP155</strain>
    </source>
</reference>
<dbReference type="AlphaFoldDB" id="A0A9P4XSP0"/>
<feature type="transmembrane region" description="Helical" evidence="6">
    <location>
        <begin position="119"/>
        <end position="140"/>
    </location>
</feature>
<evidence type="ECO:0000256" key="4">
    <source>
        <dbReference type="ARBA" id="ARBA00022989"/>
    </source>
</evidence>
<comment type="subcellular location">
    <subcellularLocation>
        <location evidence="1">Membrane</location>
        <topology evidence="1">Multi-pass membrane protein</topology>
    </subcellularLocation>
</comment>
<dbReference type="Pfam" id="PF06140">
    <property type="entry name" value="Ifi-6-16"/>
    <property type="match status" value="1"/>
</dbReference>
<comment type="caution">
    <text evidence="7">The sequence shown here is derived from an EMBL/GenBank/DDBJ whole genome shotgun (WGS) entry which is preliminary data.</text>
</comment>
<sequence>MPSIALLFADPSPMLARGIADIFHSCCSVPDAGQPLAEYWANFTAWLSQPHILAVVIAWAVTFTLTCTIIMCLGFGPVGIIAGSAAAAFQSFMYGGFTPAGGLFATLTSMAMVGTLMPWLAAIASVLATFVSAMVWVYGVGR</sequence>
<evidence type="ECO:0000313" key="7">
    <source>
        <dbReference type="EMBL" id="KAF3760208.1"/>
    </source>
</evidence>
<keyword evidence="8" id="KW-1185">Reference proteome</keyword>
<protein>
    <submittedName>
        <fullName evidence="7">Uncharacterized protein</fullName>
    </submittedName>
</protein>
<dbReference type="RefSeq" id="XP_040771187.1">
    <property type="nucleotide sequence ID" value="XM_040923929.1"/>
</dbReference>
<comment type="similarity">
    <text evidence="2">Belongs to the IFI6/IFI27 family.</text>
</comment>
<evidence type="ECO:0000256" key="2">
    <source>
        <dbReference type="ARBA" id="ARBA00007262"/>
    </source>
</evidence>
<keyword evidence="4 6" id="KW-1133">Transmembrane helix</keyword>
<dbReference type="Proteomes" id="UP000803844">
    <property type="component" value="Unassembled WGS sequence"/>
</dbReference>
<dbReference type="GO" id="GO:0016020">
    <property type="term" value="C:membrane"/>
    <property type="evidence" value="ECO:0007669"/>
    <property type="project" value="UniProtKB-SubCell"/>
</dbReference>
<evidence type="ECO:0000256" key="5">
    <source>
        <dbReference type="ARBA" id="ARBA00023136"/>
    </source>
</evidence>
<keyword evidence="3 6" id="KW-0812">Transmembrane</keyword>
<dbReference type="EMBL" id="MU032353">
    <property type="protein sequence ID" value="KAF3760208.1"/>
    <property type="molecule type" value="Genomic_DNA"/>
</dbReference>
<dbReference type="InterPro" id="IPR038213">
    <property type="entry name" value="IFI6/IFI27-like_sf"/>
</dbReference>
<feature type="transmembrane region" description="Helical" evidence="6">
    <location>
        <begin position="52"/>
        <end position="80"/>
    </location>
</feature>
<dbReference type="GeneID" id="63841058"/>